<protein>
    <submittedName>
        <fullName evidence="2">WG repeat-containing protein</fullName>
    </submittedName>
</protein>
<feature type="signal peptide" evidence="1">
    <location>
        <begin position="1"/>
        <end position="21"/>
    </location>
</feature>
<dbReference type="EMBL" id="JADDOJ010000074">
    <property type="protein sequence ID" value="MBE7942021.1"/>
    <property type="molecule type" value="Genomic_DNA"/>
</dbReference>
<dbReference type="Pfam" id="PF14903">
    <property type="entry name" value="WG_beta_rep"/>
    <property type="match status" value="8"/>
</dbReference>
<evidence type="ECO:0000256" key="1">
    <source>
        <dbReference type="SAM" id="SignalP"/>
    </source>
</evidence>
<dbReference type="PANTHER" id="PTHR37841">
    <property type="entry name" value="GLR2918 PROTEIN"/>
    <property type="match status" value="1"/>
</dbReference>
<gene>
    <name evidence="2" type="ORF">IM725_15695</name>
</gene>
<name>A0ABR9SI45_9BURK</name>
<evidence type="ECO:0000313" key="3">
    <source>
        <dbReference type="Proteomes" id="UP000715965"/>
    </source>
</evidence>
<dbReference type="RefSeq" id="WP_193781577.1">
    <property type="nucleotide sequence ID" value="NZ_JADDOJ010000074.1"/>
</dbReference>
<reference evidence="2 3" key="1">
    <citation type="submission" date="2020-10" db="EMBL/GenBank/DDBJ databases">
        <title>Draft genome of Ramlibacter aquaticus LMG 30558.</title>
        <authorList>
            <person name="Props R."/>
        </authorList>
    </citation>
    <scope>NUCLEOTIDE SEQUENCE [LARGE SCALE GENOMIC DNA]</scope>
    <source>
        <strain evidence="2 3">LMG 30558</strain>
    </source>
</reference>
<dbReference type="InterPro" id="IPR032774">
    <property type="entry name" value="WG_beta_rep"/>
</dbReference>
<comment type="caution">
    <text evidence="2">The sequence shown here is derived from an EMBL/GenBank/DDBJ whole genome shotgun (WGS) entry which is preliminary data.</text>
</comment>
<feature type="chain" id="PRO_5047210286" evidence="1">
    <location>
        <begin position="22"/>
        <end position="395"/>
    </location>
</feature>
<evidence type="ECO:0000313" key="2">
    <source>
        <dbReference type="EMBL" id="MBE7942021.1"/>
    </source>
</evidence>
<sequence length="395" mass="43038">MMITRPAVHVLLIAVITTALAGCKHGAELTRTDLDVPAHATNGTETEGAFNGISMVTPATGQLVIPAKYRSALDFSEGLSAVDDQGRWGYIDRHGRWVVRPQFLAASSFSEGLAVVKLDEGDKGMAYIDATGSVVLKPSMPVIWNFSQGLAAFRTAAGRWGFMDMRGRPEIPARLDSVTPFEADNRAVVQMGESGFEGWGVIDKKGRFVVPPVNDKIGRLGEGLRYVRDHLNVVRFVDSDGHAVIKGEWSDAKQFSEGLCPVEADGKWGAIDRHGQWVIPARYEELEPFSQGRAAFRTTLEGNQRWGFVDTRGTEIISPTFSADLRPGPFNEGLARVAAEAKDGPLAGYIGLDGTFVIPPKFQLMEYAAEGTYKQHMAAVPVVVGQDTRWGFLAR</sequence>
<dbReference type="PROSITE" id="PS51257">
    <property type="entry name" value="PROKAR_LIPOPROTEIN"/>
    <property type="match status" value="1"/>
</dbReference>
<keyword evidence="3" id="KW-1185">Reference proteome</keyword>
<organism evidence="2 3">
    <name type="scientific">Ramlibacter aquaticus</name>
    <dbReference type="NCBI Taxonomy" id="2780094"/>
    <lineage>
        <taxon>Bacteria</taxon>
        <taxon>Pseudomonadati</taxon>
        <taxon>Pseudomonadota</taxon>
        <taxon>Betaproteobacteria</taxon>
        <taxon>Burkholderiales</taxon>
        <taxon>Comamonadaceae</taxon>
        <taxon>Ramlibacter</taxon>
    </lineage>
</organism>
<dbReference type="PANTHER" id="PTHR37841:SF1">
    <property type="entry name" value="DUF3298 DOMAIN-CONTAINING PROTEIN"/>
    <property type="match status" value="1"/>
</dbReference>
<dbReference type="Proteomes" id="UP000715965">
    <property type="component" value="Unassembled WGS sequence"/>
</dbReference>
<accession>A0ABR9SI45</accession>
<keyword evidence="1" id="KW-0732">Signal</keyword>
<proteinExistence type="predicted"/>
<dbReference type="SUPFAM" id="SSF69360">
    <property type="entry name" value="Cell wall binding repeat"/>
    <property type="match status" value="1"/>
</dbReference>